<dbReference type="RefSeq" id="WP_048592062.1">
    <property type="nucleotide sequence ID" value="NZ_LFIH01000184.1"/>
</dbReference>
<proteinExistence type="predicted"/>
<protein>
    <submittedName>
        <fullName evidence="1">Uncharacterized protein</fullName>
    </submittedName>
</protein>
<comment type="caution">
    <text evidence="1">The sequence shown here is derived from an EMBL/GenBank/DDBJ whole genome shotgun (WGS) entry which is preliminary data.</text>
</comment>
<name>A0A5H6JKX8_SALET</name>
<sequence>MKLTVSDIRFSASGPVNVLATVDVESGKSLSPICSISVTAPMVEGQAIRDYDGHLKNKAREVITRIYKEIVCTGNDVGESKVFKVEHGKIIINAAQVEFISLPCKGGLTLNTEGYLTATPIKL</sequence>
<reference evidence="1" key="2">
    <citation type="submission" date="2018-07" db="EMBL/GenBank/DDBJ databases">
        <authorList>
            <consortium name="NCBI Pathogen Detection Project"/>
        </authorList>
    </citation>
    <scope>NUCLEOTIDE SEQUENCE</scope>
    <source>
        <strain evidence="1">Salmonella enterica</strain>
    </source>
</reference>
<gene>
    <name evidence="1" type="ORF">G0E07_22430</name>
</gene>
<dbReference type="EMBL" id="DAAMJZ010000087">
    <property type="protein sequence ID" value="HAC7018875.1"/>
    <property type="molecule type" value="Genomic_DNA"/>
</dbReference>
<dbReference type="AlphaFoldDB" id="A0A5H6JKX8"/>
<reference evidence="1" key="1">
    <citation type="journal article" date="2018" name="Genome Biol.">
        <title>SKESA: strategic k-mer extension for scrupulous assemblies.</title>
        <authorList>
            <person name="Souvorov A."/>
            <person name="Agarwala R."/>
            <person name="Lipman D.J."/>
        </authorList>
    </citation>
    <scope>NUCLEOTIDE SEQUENCE</scope>
    <source>
        <strain evidence="1">Salmonella enterica</strain>
    </source>
</reference>
<organism evidence="1">
    <name type="scientific">Salmonella enterica subsp. enterica serovar Napoli</name>
    <dbReference type="NCBI Taxonomy" id="1151001"/>
    <lineage>
        <taxon>Bacteria</taxon>
        <taxon>Pseudomonadati</taxon>
        <taxon>Pseudomonadota</taxon>
        <taxon>Gammaproteobacteria</taxon>
        <taxon>Enterobacterales</taxon>
        <taxon>Enterobacteriaceae</taxon>
        <taxon>Salmonella</taxon>
    </lineage>
</organism>
<accession>A0A5H6JKX8</accession>
<evidence type="ECO:0000313" key="1">
    <source>
        <dbReference type="EMBL" id="HAC7018875.1"/>
    </source>
</evidence>